<reference evidence="2 3" key="1">
    <citation type="submission" date="2018-02" db="EMBL/GenBank/DDBJ databases">
        <title>novel marine gammaproteobacteria from coastal saline agro ecosystem.</title>
        <authorList>
            <person name="Krishnan R."/>
            <person name="Ramesh Kumar N."/>
        </authorList>
    </citation>
    <scope>NUCLEOTIDE SEQUENCE [LARGE SCALE GENOMIC DNA]</scope>
    <source>
        <strain evidence="2 3">228</strain>
    </source>
</reference>
<dbReference type="InterPro" id="IPR003673">
    <property type="entry name" value="CoA-Trfase_fam_III"/>
</dbReference>
<name>A0A2S5KJ97_9PROT</name>
<dbReference type="InterPro" id="IPR050483">
    <property type="entry name" value="CoA-transferase_III_domain"/>
</dbReference>
<sequence length="407" mass="44118">MVKMNSTDQTDIRPLSGVKVLDFTQALSGPYCTMMLADAGAEIFKVEPVEHGDHVRDWRYPGSSMSPYFLAANRSKKSAAIDLKSPRGKALALALAKECDIIVENFRPGVMTRLGLSPEVIRAVNPRVIFCSISGFGQNGPLASRPAYDLIASGYGGSMSVTGDQGGMPCKLGIPAADIMGAMSAAYSIMLALKQREKTGEGQHLDISMVDTQISAMAYHLLNYQMTGSMPVRMGSANPLMSPYQSFETADQDINLGVLNERQWAAFCVALDEPEWRDDPRFNRVQARLKNRKTLCEMISLKLKTNNATHWLERLSTAGVPCGPIRTVQDLVSDHEMDDRKILVDVELDGKTIRVPGAPWKGIGVKASDTLPPQLGSSTHEVLATVLGLSTEEIGSLEADGVIACQA</sequence>
<dbReference type="InterPro" id="IPR044855">
    <property type="entry name" value="CoA-Trfase_III_dom3_sf"/>
</dbReference>
<keyword evidence="1 2" id="KW-0808">Transferase</keyword>
<accession>A0A2S5KJ97</accession>
<dbReference type="Gene3D" id="3.40.50.10540">
    <property type="entry name" value="Crotonobetainyl-coa:carnitine coa-transferase, domain 1"/>
    <property type="match status" value="1"/>
</dbReference>
<dbReference type="PANTHER" id="PTHR48207:SF3">
    <property type="entry name" value="SUCCINATE--HYDROXYMETHYLGLUTARATE COA-TRANSFERASE"/>
    <property type="match status" value="1"/>
</dbReference>
<protein>
    <submittedName>
        <fullName evidence="2">Formyl-CoA transferase</fullName>
    </submittedName>
</protein>
<dbReference type="EMBL" id="PRLP01000138">
    <property type="protein sequence ID" value="PPC74705.1"/>
    <property type="molecule type" value="Genomic_DNA"/>
</dbReference>
<organism evidence="2 3">
    <name type="scientific">Proteobacteria bacterium 228</name>
    <dbReference type="NCBI Taxonomy" id="2083153"/>
    <lineage>
        <taxon>Bacteria</taxon>
        <taxon>Pseudomonadati</taxon>
        <taxon>Pseudomonadota</taxon>
    </lineage>
</organism>
<dbReference type="GO" id="GO:0008410">
    <property type="term" value="F:CoA-transferase activity"/>
    <property type="evidence" value="ECO:0007669"/>
    <property type="project" value="TreeGrafter"/>
</dbReference>
<dbReference type="PANTHER" id="PTHR48207">
    <property type="entry name" value="SUCCINATE--HYDROXYMETHYLGLUTARATE COA-TRANSFERASE"/>
    <property type="match status" value="1"/>
</dbReference>
<evidence type="ECO:0000313" key="3">
    <source>
        <dbReference type="Proteomes" id="UP000238196"/>
    </source>
</evidence>
<dbReference type="OrthoDB" id="9058532at2"/>
<dbReference type="Proteomes" id="UP000238196">
    <property type="component" value="Unassembled WGS sequence"/>
</dbReference>
<comment type="caution">
    <text evidence="2">The sequence shown here is derived from an EMBL/GenBank/DDBJ whole genome shotgun (WGS) entry which is preliminary data.</text>
</comment>
<evidence type="ECO:0000256" key="1">
    <source>
        <dbReference type="ARBA" id="ARBA00022679"/>
    </source>
</evidence>
<dbReference type="InterPro" id="IPR023606">
    <property type="entry name" value="CoA-Trfase_III_dom_1_sf"/>
</dbReference>
<dbReference type="Pfam" id="PF02515">
    <property type="entry name" value="CoA_transf_3"/>
    <property type="match status" value="1"/>
</dbReference>
<dbReference type="SUPFAM" id="SSF89796">
    <property type="entry name" value="CoA-transferase family III (CaiB/BaiF)"/>
    <property type="match status" value="1"/>
</dbReference>
<dbReference type="AlphaFoldDB" id="A0A2S5KJ97"/>
<evidence type="ECO:0000313" key="2">
    <source>
        <dbReference type="EMBL" id="PPC74705.1"/>
    </source>
</evidence>
<proteinExistence type="predicted"/>
<dbReference type="Gene3D" id="3.30.1540.10">
    <property type="entry name" value="formyl-coa transferase, domain 3"/>
    <property type="match status" value="1"/>
</dbReference>
<gene>
    <name evidence="2" type="ORF">C4K68_24385</name>
</gene>